<feature type="compositionally biased region" description="Pro residues" evidence="1">
    <location>
        <begin position="165"/>
        <end position="194"/>
    </location>
</feature>
<dbReference type="PANTHER" id="PTHR21180:SF32">
    <property type="entry name" value="ENDONUCLEASE_EXONUCLEASE_PHOSPHATASE FAMILY DOMAIN-CONTAINING PROTEIN 1"/>
    <property type="match status" value="1"/>
</dbReference>
<keyword evidence="2" id="KW-0812">Transmembrane</keyword>
<dbReference type="SUPFAM" id="SSF47781">
    <property type="entry name" value="RuvA domain 2-like"/>
    <property type="match status" value="1"/>
</dbReference>
<sequence>MNYVSNNSVGGQPMAAQKLANGKWRLRHSAWLLAPILGLGLFSWVGFVYVAARTRKRRWWVIAAIYAGLGVLLFVLDEAARSTGVQAFADVGGLLLLGTWVGGVIHAFILNKEYLRWRASLVPWYTEGAPPQAPPADLRQPGQPSHSFQGIDNAAYYQPGRQAPAPGPRPWTPPPPRGPAQFVPPAPASPPASRPAPVQFGRVHVNTATAQDLARLPGIDEVLAQHILSVRKAQGRFRDDDDFVRSTGLQPHQYTRIAHLVTVDAPTTEQRGPRQGPPGGRILDI</sequence>
<name>A0ABQ0X666_9MICC</name>
<keyword evidence="2" id="KW-1133">Transmembrane helix</keyword>
<accession>A0ABQ0X666</accession>
<feature type="transmembrane region" description="Helical" evidence="2">
    <location>
        <begin position="88"/>
        <end position="110"/>
    </location>
</feature>
<reference evidence="3 4" key="1">
    <citation type="submission" date="2019-07" db="EMBL/GenBank/DDBJ databases">
        <title>Whole genome shotgun sequence of Kocuria flava NBRC 107626.</title>
        <authorList>
            <person name="Hosoyama A."/>
            <person name="Uohara A."/>
            <person name="Ohji S."/>
            <person name="Ichikawa N."/>
        </authorList>
    </citation>
    <scope>NUCLEOTIDE SEQUENCE [LARGE SCALE GENOMIC DNA]</scope>
    <source>
        <strain evidence="3 4">NBRC 107626</strain>
    </source>
</reference>
<protein>
    <recommendedName>
        <fullName evidence="5">Helix-hairpin-helix domain-containing protein</fullName>
    </recommendedName>
</protein>
<keyword evidence="2" id="KW-0472">Membrane</keyword>
<proteinExistence type="predicted"/>
<comment type="caution">
    <text evidence="3">The sequence shown here is derived from an EMBL/GenBank/DDBJ whole genome shotgun (WGS) entry which is preliminary data.</text>
</comment>
<evidence type="ECO:0000256" key="2">
    <source>
        <dbReference type="SAM" id="Phobius"/>
    </source>
</evidence>
<evidence type="ECO:0000313" key="3">
    <source>
        <dbReference type="EMBL" id="GEO93086.1"/>
    </source>
</evidence>
<evidence type="ECO:0000256" key="1">
    <source>
        <dbReference type="SAM" id="MobiDB-lite"/>
    </source>
</evidence>
<dbReference type="EMBL" id="BJZR01000083">
    <property type="protein sequence ID" value="GEO93086.1"/>
    <property type="molecule type" value="Genomic_DNA"/>
</dbReference>
<feature type="transmembrane region" description="Helical" evidence="2">
    <location>
        <begin position="30"/>
        <end position="52"/>
    </location>
</feature>
<feature type="transmembrane region" description="Helical" evidence="2">
    <location>
        <begin position="59"/>
        <end position="76"/>
    </location>
</feature>
<dbReference type="Gene3D" id="1.10.150.320">
    <property type="entry name" value="Photosystem II 12 kDa extrinsic protein"/>
    <property type="match status" value="1"/>
</dbReference>
<dbReference type="Pfam" id="PF12836">
    <property type="entry name" value="HHH_3"/>
    <property type="match status" value="1"/>
</dbReference>
<gene>
    <name evidence="3" type="ORF">KFL01_23920</name>
</gene>
<dbReference type="RefSeq" id="WP_083529228.1">
    <property type="nucleotide sequence ID" value="NZ_BJZR01000083.1"/>
</dbReference>
<organism evidence="3 4">
    <name type="scientific">Kocuria flava</name>
    <dbReference type="NCBI Taxonomy" id="446860"/>
    <lineage>
        <taxon>Bacteria</taxon>
        <taxon>Bacillati</taxon>
        <taxon>Actinomycetota</taxon>
        <taxon>Actinomycetes</taxon>
        <taxon>Micrococcales</taxon>
        <taxon>Micrococcaceae</taxon>
        <taxon>Kocuria</taxon>
    </lineage>
</organism>
<dbReference type="InterPro" id="IPR010994">
    <property type="entry name" value="RuvA_2-like"/>
</dbReference>
<dbReference type="Proteomes" id="UP000321155">
    <property type="component" value="Unassembled WGS sequence"/>
</dbReference>
<evidence type="ECO:0008006" key="5">
    <source>
        <dbReference type="Google" id="ProtNLM"/>
    </source>
</evidence>
<feature type="region of interest" description="Disordered" evidence="1">
    <location>
        <begin position="157"/>
        <end position="196"/>
    </location>
</feature>
<dbReference type="InterPro" id="IPR051675">
    <property type="entry name" value="Endo/Exo/Phosphatase_dom_1"/>
</dbReference>
<keyword evidence="4" id="KW-1185">Reference proteome</keyword>
<evidence type="ECO:0000313" key="4">
    <source>
        <dbReference type="Proteomes" id="UP000321155"/>
    </source>
</evidence>
<feature type="region of interest" description="Disordered" evidence="1">
    <location>
        <begin position="132"/>
        <end position="151"/>
    </location>
</feature>
<dbReference type="PANTHER" id="PTHR21180">
    <property type="entry name" value="ENDONUCLEASE/EXONUCLEASE/PHOSPHATASE FAMILY DOMAIN-CONTAINING PROTEIN 1"/>
    <property type="match status" value="1"/>
</dbReference>
<feature type="region of interest" description="Disordered" evidence="1">
    <location>
        <begin position="266"/>
        <end position="285"/>
    </location>
</feature>